<dbReference type="OrthoDB" id="188314at2157"/>
<dbReference type="EMBL" id="NXNI01000003">
    <property type="protein sequence ID" value="PCR88680.1"/>
    <property type="molecule type" value="Genomic_DNA"/>
</dbReference>
<dbReference type="AlphaFoldDB" id="A0A2A5QPB3"/>
<dbReference type="RefSeq" id="WP_097382147.1">
    <property type="nucleotide sequence ID" value="NZ_NXNI01000003.1"/>
</dbReference>
<reference evidence="1 2" key="1">
    <citation type="submission" date="2017-09" db="EMBL/GenBank/DDBJ databases">
        <title>Genome sequences of Natrinema ejinorence JCM 13890T.</title>
        <authorList>
            <person name="Roh S.W."/>
            <person name="Kim Y.B."/>
            <person name="Kim J.Y."/>
        </authorList>
    </citation>
    <scope>NUCLEOTIDE SEQUENCE [LARGE SCALE GENOMIC DNA]</scope>
    <source>
        <strain evidence="1 2">JCM 13890</strain>
    </source>
</reference>
<organism evidence="1 2">
    <name type="scientific">Natrinema ejinorense</name>
    <dbReference type="NCBI Taxonomy" id="373386"/>
    <lineage>
        <taxon>Archaea</taxon>
        <taxon>Methanobacteriati</taxon>
        <taxon>Methanobacteriota</taxon>
        <taxon>Stenosarchaea group</taxon>
        <taxon>Halobacteria</taxon>
        <taxon>Halobacteriales</taxon>
        <taxon>Natrialbaceae</taxon>
        <taxon>Natrinema</taxon>
    </lineage>
</organism>
<dbReference type="Proteomes" id="UP000219689">
    <property type="component" value="Unassembled WGS sequence"/>
</dbReference>
<gene>
    <name evidence="1" type="ORF">CP557_21875</name>
</gene>
<sequence>MTLSLEEALLSGLPIGVGQLAHCDCCGACLRPNHRVEVLVTIAGTEIDPATTRCLSCARGSINPETERPCLLAQGRVAGTVDGAGHSQLILSSAIVIDRLEPDE</sequence>
<accession>A0A2A5QPB3</accession>
<keyword evidence="2" id="KW-1185">Reference proteome</keyword>
<comment type="caution">
    <text evidence="1">The sequence shown here is derived from an EMBL/GenBank/DDBJ whole genome shotgun (WGS) entry which is preliminary data.</text>
</comment>
<proteinExistence type="predicted"/>
<name>A0A2A5QPB3_9EURY</name>
<protein>
    <submittedName>
        <fullName evidence="1">Uncharacterized protein</fullName>
    </submittedName>
</protein>
<evidence type="ECO:0000313" key="1">
    <source>
        <dbReference type="EMBL" id="PCR88680.1"/>
    </source>
</evidence>
<evidence type="ECO:0000313" key="2">
    <source>
        <dbReference type="Proteomes" id="UP000219689"/>
    </source>
</evidence>